<dbReference type="Proteomes" id="UP000636709">
    <property type="component" value="Unassembled WGS sequence"/>
</dbReference>
<dbReference type="GO" id="GO:0009626">
    <property type="term" value="P:plant-type hypersensitive response"/>
    <property type="evidence" value="ECO:0007669"/>
    <property type="project" value="UniProtKB-ARBA"/>
</dbReference>
<dbReference type="Pfam" id="PF00931">
    <property type="entry name" value="NB-ARC"/>
    <property type="match status" value="2"/>
</dbReference>
<evidence type="ECO:0000259" key="4">
    <source>
        <dbReference type="Pfam" id="PF00931"/>
    </source>
</evidence>
<evidence type="ECO:0000259" key="7">
    <source>
        <dbReference type="Pfam" id="PF25019"/>
    </source>
</evidence>
<organism evidence="8 9">
    <name type="scientific">Digitaria exilis</name>
    <dbReference type="NCBI Taxonomy" id="1010633"/>
    <lineage>
        <taxon>Eukaryota</taxon>
        <taxon>Viridiplantae</taxon>
        <taxon>Streptophyta</taxon>
        <taxon>Embryophyta</taxon>
        <taxon>Tracheophyta</taxon>
        <taxon>Spermatophyta</taxon>
        <taxon>Magnoliopsida</taxon>
        <taxon>Liliopsida</taxon>
        <taxon>Poales</taxon>
        <taxon>Poaceae</taxon>
        <taxon>PACMAD clade</taxon>
        <taxon>Panicoideae</taxon>
        <taxon>Panicodae</taxon>
        <taxon>Paniceae</taxon>
        <taxon>Anthephorinae</taxon>
        <taxon>Digitaria</taxon>
    </lineage>
</organism>
<evidence type="ECO:0000259" key="5">
    <source>
        <dbReference type="Pfam" id="PF23247"/>
    </source>
</evidence>
<keyword evidence="2" id="KW-0677">Repeat</keyword>
<keyword evidence="1" id="KW-0433">Leucine-rich repeat</keyword>
<keyword evidence="9" id="KW-1185">Reference proteome</keyword>
<dbReference type="SUPFAM" id="SSF52540">
    <property type="entry name" value="P-loop containing nucleoside triphosphate hydrolases"/>
    <property type="match status" value="1"/>
</dbReference>
<dbReference type="Gene3D" id="1.10.8.430">
    <property type="entry name" value="Helical domain of apoptotic protease-activating factors"/>
    <property type="match status" value="1"/>
</dbReference>
<dbReference type="InterPro" id="IPR058922">
    <property type="entry name" value="WHD_DRP"/>
</dbReference>
<sequence length="1168" mass="131247">MQWRQTDASTPMDCVDIAIKSRAQEKKDRVHRLLTQAGCEDHLMVLPIVGMGGLGKTTLAQLIYNEPEIQKHFELRLWVCVSDDLSGKRYLLVLDDVWNRDEHKWEKLKACLRHGGSGSSVLTTTRDESVTRLMMGKRTTDVQNLKTLDEVYLKEIIGTRAFGSKQVDKWPCELAVMVGDMVKRCSGSPLAATALGSVLRTKTRKQEWKDVLSRSMICDEENGILPVLKLSCNGLPSHMRQCVAFCAVFPKDYEINVEKLIQLWMANGFIPEKQGEHSEIIGKNIFLELASRSFFQDVKEIPFLSRTTVSRITCKIHDLMHDVAVDSMGNECATIATKLNKNEEFPYSARHLFLSVNKAETILNASLEKGSPALQTLICDRNLEVNMKILSKYDSIRALKIHGGSFLIRPKYHHHLRYLDLSESDIEELPEDISILYHLQTLNLSYCDSLERLPKELKYLTALRHLYTHACKKLRSMPAGLRHLSSLQTLTCFVAGTDSGCSNVGELQKLDLGGRLKLSQLENVTAGADAQAAGLANKKNLTELVLRWSCSNLEARNNHKEVVEGLKPHDELKVLMIYYYGRSTFPTLMNTLNGMVELQLHYCKELVNLPALWQLPVLQILRLKGLESLHSLCSGNTTPATFLELKVISLISIPSFEAWWDTDEVQGEEPIFPKVEELEINRCKSLTALTIAVSVITESSGGLPALQILRLERLESLHCLCRDGKTAITFPELKVLTLYNMPQFEAWWDTDDVQGEEPIFPKVEELEIELCGSLTALPKAASVEVDTNKCRSAFPALRKMKLHNLDTFNKWEAVEGTDGEEVTFPCLEKLSITSCISLRALPKAPKLSVLTIQELFGQQISQHPAGRYIPSLSSLSLNLSPNDAKITLLHARQEWNHKLSVVAISLLRCDVLFPPQLSVLSLWICFVQLEDLSISECDALEYWPENVFKVLASLRKLSIVWCSKLTGHTQASDEQSAPAPEQGGLLPRLDFLHIHRCESLVVVPNLPASLKSLHIDGCKSLKSIIFGQREDTRLVSGEGSSSSEGEHHFLPCLESLTIGRCNGLSEVVNLPPSIKTLHISIESCSGLKSLESCLRELRSLEELVLYECQSLLSLPDRPQTYSSLRALRIVDCDKIESLPPSLRSRLDYLEEKDLDARYEGNLHFLCFF</sequence>
<keyword evidence="3" id="KW-0611">Plant defense</keyword>
<evidence type="ECO:0000256" key="3">
    <source>
        <dbReference type="ARBA" id="ARBA00022821"/>
    </source>
</evidence>
<evidence type="ECO:0000256" key="2">
    <source>
        <dbReference type="ARBA" id="ARBA00022737"/>
    </source>
</evidence>
<dbReference type="GO" id="GO:0002758">
    <property type="term" value="P:innate immune response-activating signaling pathway"/>
    <property type="evidence" value="ECO:0007669"/>
    <property type="project" value="UniProtKB-ARBA"/>
</dbReference>
<reference evidence="8" key="1">
    <citation type="submission" date="2020-07" db="EMBL/GenBank/DDBJ databases">
        <title>Genome sequence and genetic diversity analysis of an under-domesticated orphan crop, white fonio (Digitaria exilis).</title>
        <authorList>
            <person name="Bennetzen J.L."/>
            <person name="Chen S."/>
            <person name="Ma X."/>
            <person name="Wang X."/>
            <person name="Yssel A.E.J."/>
            <person name="Chaluvadi S.R."/>
            <person name="Johnson M."/>
            <person name="Gangashetty P."/>
            <person name="Hamidou F."/>
            <person name="Sanogo M.D."/>
            <person name="Zwaenepoel A."/>
            <person name="Wallace J."/>
            <person name="Van De Peer Y."/>
            <person name="Van Deynze A."/>
        </authorList>
    </citation>
    <scope>NUCLEOTIDE SEQUENCE</scope>
    <source>
        <tissue evidence="8">Leaves</tissue>
    </source>
</reference>
<gene>
    <name evidence="8" type="ORF">HU200_028290</name>
</gene>
<proteinExistence type="predicted"/>
<dbReference type="GO" id="GO:0043531">
    <property type="term" value="F:ADP binding"/>
    <property type="evidence" value="ECO:0007669"/>
    <property type="project" value="InterPro"/>
</dbReference>
<dbReference type="AlphaFoldDB" id="A0A835BSE9"/>
<evidence type="ECO:0000313" key="8">
    <source>
        <dbReference type="EMBL" id="KAF8713508.1"/>
    </source>
</evidence>
<accession>A0A835BSE9</accession>
<dbReference type="Gene3D" id="1.10.10.10">
    <property type="entry name" value="Winged helix-like DNA-binding domain superfamily/Winged helix DNA-binding domain"/>
    <property type="match status" value="1"/>
</dbReference>
<feature type="domain" description="Disease resistance protein At4g27190-like leucine-rich repeats" evidence="5">
    <location>
        <begin position="988"/>
        <end position="1109"/>
    </location>
</feature>
<dbReference type="Pfam" id="PF23559">
    <property type="entry name" value="WHD_DRP"/>
    <property type="match status" value="1"/>
</dbReference>
<name>A0A835BSE9_9POAL</name>
<dbReference type="InterPro" id="IPR032675">
    <property type="entry name" value="LRR_dom_sf"/>
</dbReference>
<evidence type="ECO:0008006" key="10">
    <source>
        <dbReference type="Google" id="ProtNLM"/>
    </source>
</evidence>
<dbReference type="InterPro" id="IPR042197">
    <property type="entry name" value="Apaf_helical"/>
</dbReference>
<dbReference type="Gene3D" id="3.80.10.10">
    <property type="entry name" value="Ribonuclease Inhibitor"/>
    <property type="match status" value="3"/>
</dbReference>
<feature type="domain" description="R13L1/DRL21-like LRR repeat region" evidence="7">
    <location>
        <begin position="505"/>
        <end position="625"/>
    </location>
</feature>
<dbReference type="Gene3D" id="3.40.50.300">
    <property type="entry name" value="P-loop containing nucleotide triphosphate hydrolases"/>
    <property type="match status" value="2"/>
</dbReference>
<dbReference type="FunFam" id="1.10.10.10:FF:000322">
    <property type="entry name" value="Probable disease resistance protein At1g63360"/>
    <property type="match status" value="1"/>
</dbReference>
<dbReference type="EMBL" id="JACEFO010001741">
    <property type="protein sequence ID" value="KAF8713508.1"/>
    <property type="molecule type" value="Genomic_DNA"/>
</dbReference>
<dbReference type="InterPro" id="IPR002182">
    <property type="entry name" value="NB-ARC"/>
</dbReference>
<dbReference type="PANTHER" id="PTHR36766:SF55">
    <property type="entry name" value="OS11G0492900 PROTEIN"/>
    <property type="match status" value="1"/>
</dbReference>
<dbReference type="OrthoDB" id="10489453at2759"/>
<dbReference type="Pfam" id="PF25019">
    <property type="entry name" value="LRR_R13L1-DRL21"/>
    <property type="match status" value="1"/>
</dbReference>
<feature type="domain" description="NB-ARC" evidence="4">
    <location>
        <begin position="25"/>
        <end position="83"/>
    </location>
</feature>
<dbReference type="InterPro" id="IPR027417">
    <property type="entry name" value="P-loop_NTPase"/>
</dbReference>
<comment type="caution">
    <text evidence="8">The sequence shown here is derived from an EMBL/GenBank/DDBJ whole genome shotgun (WGS) entry which is preliminary data.</text>
</comment>
<dbReference type="InterPro" id="IPR036388">
    <property type="entry name" value="WH-like_DNA-bd_sf"/>
</dbReference>
<dbReference type="GO" id="GO:0042742">
    <property type="term" value="P:defense response to bacterium"/>
    <property type="evidence" value="ECO:0007669"/>
    <property type="project" value="UniProtKB-ARBA"/>
</dbReference>
<protein>
    <recommendedName>
        <fullName evidence="10">NB-ARC domain-containing protein</fullName>
    </recommendedName>
</protein>
<dbReference type="PANTHER" id="PTHR36766">
    <property type="entry name" value="PLANT BROAD-SPECTRUM MILDEW RESISTANCE PROTEIN RPW8"/>
    <property type="match status" value="1"/>
</dbReference>
<dbReference type="InterPro" id="IPR056789">
    <property type="entry name" value="LRR_R13L1-DRL21"/>
</dbReference>
<dbReference type="SUPFAM" id="SSF52058">
    <property type="entry name" value="L domain-like"/>
    <property type="match status" value="2"/>
</dbReference>
<dbReference type="PRINTS" id="PR00364">
    <property type="entry name" value="DISEASERSIST"/>
</dbReference>
<evidence type="ECO:0000259" key="6">
    <source>
        <dbReference type="Pfam" id="PF23559"/>
    </source>
</evidence>
<dbReference type="Pfam" id="PF23247">
    <property type="entry name" value="LRR_RPS2"/>
    <property type="match status" value="1"/>
</dbReference>
<feature type="domain" description="NB-ARC" evidence="4">
    <location>
        <begin position="85"/>
        <end position="145"/>
    </location>
</feature>
<dbReference type="InterPro" id="IPR057135">
    <property type="entry name" value="At4g27190-like_LRR"/>
</dbReference>
<evidence type="ECO:0000313" key="9">
    <source>
        <dbReference type="Proteomes" id="UP000636709"/>
    </source>
</evidence>
<feature type="domain" description="Disease resistance protein winged helix" evidence="6">
    <location>
        <begin position="248"/>
        <end position="324"/>
    </location>
</feature>
<evidence type="ECO:0000256" key="1">
    <source>
        <dbReference type="ARBA" id="ARBA00022614"/>
    </source>
</evidence>